<dbReference type="EMBL" id="SKBM01000025">
    <property type="protein sequence ID" value="TCZ55775.1"/>
    <property type="molecule type" value="Genomic_DNA"/>
</dbReference>
<dbReference type="InterPro" id="IPR041459">
    <property type="entry name" value="MPTase-PolyVal"/>
</dbReference>
<evidence type="ECO:0000313" key="4">
    <source>
        <dbReference type="Proteomes" id="UP000295023"/>
    </source>
</evidence>
<name>A0A4R4D603_9PROT</name>
<gene>
    <name evidence="3" type="ORF">EXY23_20820</name>
</gene>
<keyword evidence="4" id="KW-1185">Reference proteome</keyword>
<dbReference type="OrthoDB" id="9792687at2"/>
<feature type="domain" description="N-terminal" evidence="1">
    <location>
        <begin position="13"/>
        <end position="128"/>
    </location>
</feature>
<evidence type="ECO:0000313" key="3">
    <source>
        <dbReference type="EMBL" id="TCZ55775.1"/>
    </source>
</evidence>
<dbReference type="Pfam" id="PF08401">
    <property type="entry name" value="ArdcN"/>
    <property type="match status" value="1"/>
</dbReference>
<comment type="caution">
    <text evidence="3">The sequence shown here is derived from an EMBL/GenBank/DDBJ whole genome shotgun (WGS) entry which is preliminary data.</text>
</comment>
<proteinExistence type="predicted"/>
<dbReference type="Proteomes" id="UP000295023">
    <property type="component" value="Unassembled WGS sequence"/>
</dbReference>
<evidence type="ECO:0000259" key="1">
    <source>
        <dbReference type="Pfam" id="PF08401"/>
    </source>
</evidence>
<dbReference type="InterPro" id="IPR017113">
    <property type="entry name" value="Antirestriction_ArdC"/>
</dbReference>
<evidence type="ECO:0000259" key="2">
    <source>
        <dbReference type="Pfam" id="PF18818"/>
    </source>
</evidence>
<dbReference type="RefSeq" id="WP_132294130.1">
    <property type="nucleotide sequence ID" value="NZ_SKBM01000025.1"/>
</dbReference>
<organism evidence="3 4">
    <name type="scientific">Roseicella aquatilis</name>
    <dbReference type="NCBI Taxonomy" id="2527868"/>
    <lineage>
        <taxon>Bacteria</taxon>
        <taxon>Pseudomonadati</taxon>
        <taxon>Pseudomonadota</taxon>
        <taxon>Alphaproteobacteria</taxon>
        <taxon>Acetobacterales</taxon>
        <taxon>Roseomonadaceae</taxon>
        <taxon>Roseicella</taxon>
    </lineage>
</organism>
<reference evidence="3 4" key="1">
    <citation type="submission" date="2019-03" db="EMBL/GenBank/DDBJ databases">
        <title>Paracraurococcus aquatilis NE82 genome sequence.</title>
        <authorList>
            <person name="Zhao Y."/>
            <person name="Du Z."/>
        </authorList>
    </citation>
    <scope>NUCLEOTIDE SEQUENCE [LARGE SCALE GENOMIC DNA]</scope>
    <source>
        <strain evidence="3 4">NE82</strain>
    </source>
</reference>
<protein>
    <submittedName>
        <fullName evidence="3">DUF1738 domain-containing protein</fullName>
    </submittedName>
</protein>
<feature type="domain" description="Polyvalent protein metallopeptidase" evidence="2">
    <location>
        <begin position="157"/>
        <end position="283"/>
    </location>
</feature>
<sequence length="303" mass="33963">MTNHSKTSTERVDLYQAVTDAIVAELEHGLKPWKRPWKTTGAGFPLRHNGQPYRGINTLVLWMTMTAKGYSSPYFMTYKQAASMGAQVRKGEKATTVTYSDTIRRTEEKPDGTQDERSIWFLKSYAVFNAGQIDGLPAHYYPTLEPATAAPAERIAHADAFIAHTKADIRLGGERAFYTPNLDYIRMPDMETFVYPEAFYATLAHELGHWTGHPSRLNRETIVKRHSEEARAVEEILAELTAAFTCASLGIDHDLKQDSTAYIGSWLKVLASDKKFIFVAAAHAQRACDFLWSLQPAAEEQAA</sequence>
<dbReference type="AlphaFoldDB" id="A0A4R4D603"/>
<dbReference type="InterPro" id="IPR013610">
    <property type="entry name" value="ArdC_N"/>
</dbReference>
<dbReference type="GO" id="GO:0003697">
    <property type="term" value="F:single-stranded DNA binding"/>
    <property type="evidence" value="ECO:0007669"/>
    <property type="project" value="InterPro"/>
</dbReference>
<dbReference type="PIRSF" id="PIRSF037112">
    <property type="entry name" value="Antirestriction_ArdC"/>
    <property type="match status" value="1"/>
</dbReference>
<dbReference type="Pfam" id="PF18818">
    <property type="entry name" value="MPTase-PolyVal"/>
    <property type="match status" value="1"/>
</dbReference>
<accession>A0A4R4D603</accession>